<dbReference type="AlphaFoldDB" id="A0A8B6G758"/>
<dbReference type="Proteomes" id="UP000596742">
    <property type="component" value="Unassembled WGS sequence"/>
</dbReference>
<evidence type="ECO:0000313" key="1">
    <source>
        <dbReference type="EMBL" id="VDI59752.1"/>
    </source>
</evidence>
<gene>
    <name evidence="1" type="ORF">MGAL_10B091851</name>
</gene>
<proteinExistence type="predicted"/>
<sequence length="562" mass="63970">MEGAPTWNLVVENNQLFLLVNEKKAVECNGKNLVVEQVGHGKSTNEIRVKLIGVKLGRNLFLSNLYVKSEYQVRTVTELIEKIASTCPWIEIYSRKRKTDTKEKETSTKKAKVIIDEIDTIDYVMKKLSPIPMGNNYLGKFEVNILTLMPPPEKYSVRKVNHDWVRLLRQKIEKYPNVVSTIFPVLIDPLQVKERSEFSAEKLSTYQLYTLGGNHLRTAMQNLAKEAYLDEIRNVQIHLYFGLNEQEAMTVSNSHNGTQAYLKPTFQDTVYQALKLKEANKTSLPASVAQMLSEIEMKEVAKESVGTIVSVANYGQVNMKLYNLLVTKFQQKNGSFKSIPQNLFKELQGIKDEDRTSFLQDALDKSIEVSLRKVKLAKKRKKLEECMMKITKCKTPDSCKEIYPDHWDGIDRFIGLEITKNVIPAVFVEYCQEASETADLDDCVLKDFNPEIKFTVTLNGKDITQICNIETIMNTYKKKAFLKLVKKQNEILKAVDESICTEKDDTMTISNDSGFSDTSIDISDSAFIQDESLTDSLTDLLNESNAETQPPENCTSQDLFSN</sequence>
<dbReference type="EMBL" id="UYJE01007978">
    <property type="protein sequence ID" value="VDI59752.1"/>
    <property type="molecule type" value="Genomic_DNA"/>
</dbReference>
<reference evidence="1" key="1">
    <citation type="submission" date="2018-11" db="EMBL/GenBank/DDBJ databases">
        <authorList>
            <person name="Alioto T."/>
            <person name="Alioto T."/>
        </authorList>
    </citation>
    <scope>NUCLEOTIDE SEQUENCE</scope>
</reference>
<organism evidence="1 2">
    <name type="scientific">Mytilus galloprovincialis</name>
    <name type="common">Mediterranean mussel</name>
    <dbReference type="NCBI Taxonomy" id="29158"/>
    <lineage>
        <taxon>Eukaryota</taxon>
        <taxon>Metazoa</taxon>
        <taxon>Spiralia</taxon>
        <taxon>Lophotrochozoa</taxon>
        <taxon>Mollusca</taxon>
        <taxon>Bivalvia</taxon>
        <taxon>Autobranchia</taxon>
        <taxon>Pteriomorphia</taxon>
        <taxon>Mytilida</taxon>
        <taxon>Mytiloidea</taxon>
        <taxon>Mytilidae</taxon>
        <taxon>Mytilinae</taxon>
        <taxon>Mytilus</taxon>
    </lineage>
</organism>
<dbReference type="OrthoDB" id="6159933at2759"/>
<protein>
    <submittedName>
        <fullName evidence="1">Uncharacterized protein</fullName>
    </submittedName>
</protein>
<keyword evidence="2" id="KW-1185">Reference proteome</keyword>
<name>A0A8B6G758_MYTGA</name>
<evidence type="ECO:0000313" key="2">
    <source>
        <dbReference type="Proteomes" id="UP000596742"/>
    </source>
</evidence>
<comment type="caution">
    <text evidence="1">The sequence shown here is derived from an EMBL/GenBank/DDBJ whole genome shotgun (WGS) entry which is preliminary data.</text>
</comment>
<accession>A0A8B6G758</accession>